<dbReference type="SUPFAM" id="SSF141868">
    <property type="entry name" value="EAL domain-like"/>
    <property type="match status" value="1"/>
</dbReference>
<dbReference type="CDD" id="cd01949">
    <property type="entry name" value="GGDEF"/>
    <property type="match status" value="1"/>
</dbReference>
<evidence type="ECO:0000313" key="4">
    <source>
        <dbReference type="EMBL" id="VAW66215.1"/>
    </source>
</evidence>
<dbReference type="InterPro" id="IPR029787">
    <property type="entry name" value="Nucleotide_cyclase"/>
</dbReference>
<dbReference type="PROSITE" id="PS50887">
    <property type="entry name" value="GGDEF"/>
    <property type="match status" value="1"/>
</dbReference>
<dbReference type="InterPro" id="IPR001633">
    <property type="entry name" value="EAL_dom"/>
</dbReference>
<dbReference type="CDD" id="cd01948">
    <property type="entry name" value="EAL"/>
    <property type="match status" value="1"/>
</dbReference>
<gene>
    <name evidence="4" type="ORF">MNBD_GAMMA10-2021</name>
</gene>
<evidence type="ECO:0000259" key="2">
    <source>
        <dbReference type="PROSITE" id="PS50883"/>
    </source>
</evidence>
<dbReference type="PROSITE" id="PS50883">
    <property type="entry name" value="EAL"/>
    <property type="match status" value="1"/>
</dbReference>
<keyword evidence="1" id="KW-0472">Membrane</keyword>
<dbReference type="InterPro" id="IPR052155">
    <property type="entry name" value="Biofilm_reg_signaling"/>
</dbReference>
<dbReference type="InterPro" id="IPR043128">
    <property type="entry name" value="Rev_trsase/Diguanyl_cyclase"/>
</dbReference>
<keyword evidence="1" id="KW-1133">Transmembrane helix</keyword>
<accession>A0A3B0XD56</accession>
<dbReference type="NCBIfam" id="TIGR00254">
    <property type="entry name" value="GGDEF"/>
    <property type="match status" value="1"/>
</dbReference>
<name>A0A3B0XD56_9ZZZZ</name>
<feature type="domain" description="GGDEF" evidence="3">
    <location>
        <begin position="228"/>
        <end position="359"/>
    </location>
</feature>
<feature type="transmembrane region" description="Helical" evidence="1">
    <location>
        <begin position="6"/>
        <end position="27"/>
    </location>
</feature>
<dbReference type="PANTHER" id="PTHR44757">
    <property type="entry name" value="DIGUANYLATE CYCLASE DGCP"/>
    <property type="match status" value="1"/>
</dbReference>
<keyword evidence="1" id="KW-0812">Transmembrane</keyword>
<dbReference type="InterPro" id="IPR000160">
    <property type="entry name" value="GGDEF_dom"/>
</dbReference>
<dbReference type="Gene3D" id="3.30.70.270">
    <property type="match status" value="1"/>
</dbReference>
<dbReference type="SMART" id="SM00267">
    <property type="entry name" value="GGDEF"/>
    <property type="match status" value="1"/>
</dbReference>
<protein>
    <submittedName>
        <fullName evidence="4">Diguanylate cyclase/phosphodiesterase (GGDEF &amp; EAL domains) with PAS/PAC sensor(S)</fullName>
    </submittedName>
</protein>
<dbReference type="Gene3D" id="3.20.20.450">
    <property type="entry name" value="EAL domain"/>
    <property type="match status" value="1"/>
</dbReference>
<evidence type="ECO:0000256" key="1">
    <source>
        <dbReference type="SAM" id="Phobius"/>
    </source>
</evidence>
<dbReference type="Pfam" id="PF00990">
    <property type="entry name" value="GGDEF"/>
    <property type="match status" value="1"/>
</dbReference>
<reference evidence="4" key="1">
    <citation type="submission" date="2018-06" db="EMBL/GenBank/DDBJ databases">
        <authorList>
            <person name="Zhirakovskaya E."/>
        </authorList>
    </citation>
    <scope>NUCLEOTIDE SEQUENCE</scope>
</reference>
<dbReference type="InterPro" id="IPR035919">
    <property type="entry name" value="EAL_sf"/>
</dbReference>
<dbReference type="SUPFAM" id="SSF55073">
    <property type="entry name" value="Nucleotide cyclase"/>
    <property type="match status" value="1"/>
</dbReference>
<feature type="domain" description="EAL" evidence="2">
    <location>
        <begin position="368"/>
        <end position="621"/>
    </location>
</feature>
<dbReference type="SMART" id="SM00052">
    <property type="entry name" value="EAL"/>
    <property type="match status" value="1"/>
</dbReference>
<sequence>MRLRTQILLSILGITVLAQAVFGFLAYRQITESRGDQLSIFLQYLNREVAGRFTIPGNKYVAEIYLEELRKKFSTPQSILIIQKNKRILYIAGETDTDIGIISQRLNEAYADSDKHGLIEMSGLEYYWAVSPLPDENYQLVMLEPAGTEEMEIASALRIRLLSSGLIILWIAVWVSLLLSSKISRQLDEKNDQLEYIALHDNLTGLPNRKLLADRLEQVYLQAQKNEQSFVLFLIDLDRFKEINDTLGHPFGDELLKIIGTRLADSIRDNDTIARLGGDEFAVLLPESGLGGAQTCAKRILSKMDAPVCINGVTTESKASIGIAIYPEHGENIEILMQHADVAMYQAKKSQTGYAIYDARHNTHTVRRLQLMHDLRDAIEKKQIEVFYQPLLDATHEQVICVEGLARWHHGELGAISPDEFIPMAEQMGLIGALTFQVLEKALQAYNYWKAHDCCSPVSINLSTYCLQDMSLPEELKSIFTKYHVEASVVELEITESALMHDLSRAGKILEQLHQMGLKLAIDDFGTGFSSLNYLKKLPVDTLKIDKSFIFDMCESARDNAIVKTIIELGHNLGCRVVAEGVENRRVLENLRLLNVDVIQGFYYSKPLSSSDLIEWLQNNKKRNCSADPVN</sequence>
<dbReference type="AlphaFoldDB" id="A0A3B0XD56"/>
<feature type="transmembrane region" description="Helical" evidence="1">
    <location>
        <begin position="161"/>
        <end position="179"/>
    </location>
</feature>
<dbReference type="FunFam" id="3.30.70.270:FF:000001">
    <property type="entry name" value="Diguanylate cyclase domain protein"/>
    <property type="match status" value="1"/>
</dbReference>
<dbReference type="EMBL" id="UOFJ01000210">
    <property type="protein sequence ID" value="VAW66215.1"/>
    <property type="molecule type" value="Genomic_DNA"/>
</dbReference>
<evidence type="ECO:0000259" key="3">
    <source>
        <dbReference type="PROSITE" id="PS50887"/>
    </source>
</evidence>
<organism evidence="4">
    <name type="scientific">hydrothermal vent metagenome</name>
    <dbReference type="NCBI Taxonomy" id="652676"/>
    <lineage>
        <taxon>unclassified sequences</taxon>
        <taxon>metagenomes</taxon>
        <taxon>ecological metagenomes</taxon>
    </lineage>
</organism>
<proteinExistence type="predicted"/>
<dbReference type="Pfam" id="PF00563">
    <property type="entry name" value="EAL"/>
    <property type="match status" value="1"/>
</dbReference>
<dbReference type="PANTHER" id="PTHR44757:SF2">
    <property type="entry name" value="BIOFILM ARCHITECTURE MAINTENANCE PROTEIN MBAA"/>
    <property type="match status" value="1"/>
</dbReference>